<protein>
    <recommendedName>
        <fullName evidence="9">Leucine--tRNA ligase</fullName>
        <ecNumber evidence="9">6.1.1.4</ecNumber>
    </recommendedName>
    <alternativeName>
        <fullName evidence="9">Leucyl-tRNA synthetase</fullName>
        <shortName evidence="9">LeuRS</shortName>
    </alternativeName>
</protein>
<reference evidence="15 16" key="2">
    <citation type="journal article" date="2012" name="Stand. Genomic Sci.">
        <title>Complete genome sequence of the moderately thermophilic mineral-sulfide-oxidizing firmicute Sulfobacillus acidophilus type strain (NAL(T)).</title>
        <authorList>
            <person name="Anderson I."/>
            <person name="Chertkov O."/>
            <person name="Chen A."/>
            <person name="Saunders E."/>
            <person name="Lapidus A."/>
            <person name="Nolan M."/>
            <person name="Lucas S."/>
            <person name="Hammon N."/>
            <person name="Deshpande S."/>
            <person name="Cheng J.F."/>
            <person name="Han C."/>
            <person name="Tapia R."/>
            <person name="Goodwin L.A."/>
            <person name="Pitluck S."/>
            <person name="Liolios K."/>
            <person name="Pagani I."/>
            <person name="Ivanova N."/>
            <person name="Mikhailova N."/>
            <person name="Pati A."/>
            <person name="Palaniappan K."/>
            <person name="Land M."/>
            <person name="Pan C."/>
            <person name="Rohde M."/>
            <person name="Pukall R."/>
            <person name="Goker M."/>
            <person name="Detter J.C."/>
            <person name="Woyke T."/>
            <person name="Bristow J."/>
            <person name="Eisen J.A."/>
            <person name="Markowitz V."/>
            <person name="Hugenholtz P."/>
            <person name="Kyrpides N.C."/>
            <person name="Klenk H.P."/>
            <person name="Mavromatis K."/>
        </authorList>
    </citation>
    <scope>NUCLEOTIDE SEQUENCE [LARGE SCALE GENOMIC DNA]</scope>
    <source>
        <strain evidence="16">ATCC 700253 / DSM 10332 / NAL</strain>
    </source>
</reference>
<keyword evidence="7 9" id="KW-0030">Aminoacyl-tRNA synthetase</keyword>
<dbReference type="InterPro" id="IPR013155">
    <property type="entry name" value="M/V/L/I-tRNA-synth_anticd-bd"/>
</dbReference>
<feature type="domain" description="Methionyl/Leucyl tRNA synthetase" evidence="13">
    <location>
        <begin position="51"/>
        <end position="191"/>
    </location>
</feature>
<reference evidence="16" key="1">
    <citation type="submission" date="2011-12" db="EMBL/GenBank/DDBJ databases">
        <title>The complete genome of chromosome of Sulfobacillus acidophilus DSM 10332.</title>
        <authorList>
            <person name="Lucas S."/>
            <person name="Han J."/>
            <person name="Lapidus A."/>
            <person name="Bruce D."/>
            <person name="Goodwin L."/>
            <person name="Pitluck S."/>
            <person name="Peters L."/>
            <person name="Kyrpides N."/>
            <person name="Mavromatis K."/>
            <person name="Ivanova N."/>
            <person name="Mikhailova N."/>
            <person name="Chertkov O."/>
            <person name="Saunders E."/>
            <person name="Detter J.C."/>
            <person name="Tapia R."/>
            <person name="Han C."/>
            <person name="Land M."/>
            <person name="Hauser L."/>
            <person name="Markowitz V."/>
            <person name="Cheng J.-F."/>
            <person name="Hugenholtz P."/>
            <person name="Woyke T."/>
            <person name="Wu D."/>
            <person name="Pukall R."/>
            <person name="Gehrich-Schroeter G."/>
            <person name="Schneider S."/>
            <person name="Klenk H.-P."/>
            <person name="Eisen J.A."/>
        </authorList>
    </citation>
    <scope>NUCLEOTIDE SEQUENCE [LARGE SCALE GENOMIC DNA]</scope>
    <source>
        <strain evidence="16">ATCC 700253 / DSM 10332 / NAL</strain>
    </source>
</reference>
<feature type="short sequence motif" description="'HIGH' region" evidence="9">
    <location>
        <begin position="52"/>
        <end position="62"/>
    </location>
</feature>
<dbReference type="InterPro" id="IPR001412">
    <property type="entry name" value="aa-tRNA-synth_I_CS"/>
</dbReference>
<dbReference type="PRINTS" id="PR00985">
    <property type="entry name" value="TRNASYNTHLEU"/>
</dbReference>
<dbReference type="Pfam" id="PF13603">
    <property type="entry name" value="tRNA-synt_1_2"/>
    <property type="match status" value="1"/>
</dbReference>
<dbReference type="FunFam" id="3.40.50.620:FF:000100">
    <property type="entry name" value="probable leucine--tRNA ligase, mitochondrial"/>
    <property type="match status" value="1"/>
</dbReference>
<dbReference type="InterPro" id="IPR002300">
    <property type="entry name" value="aa-tRNA-synth_Ia"/>
</dbReference>
<comment type="catalytic activity">
    <reaction evidence="8 9">
        <text>tRNA(Leu) + L-leucine + ATP = L-leucyl-tRNA(Leu) + AMP + diphosphate</text>
        <dbReference type="Rhea" id="RHEA:11688"/>
        <dbReference type="Rhea" id="RHEA-COMP:9613"/>
        <dbReference type="Rhea" id="RHEA-COMP:9622"/>
        <dbReference type="ChEBI" id="CHEBI:30616"/>
        <dbReference type="ChEBI" id="CHEBI:33019"/>
        <dbReference type="ChEBI" id="CHEBI:57427"/>
        <dbReference type="ChEBI" id="CHEBI:78442"/>
        <dbReference type="ChEBI" id="CHEBI:78494"/>
        <dbReference type="ChEBI" id="CHEBI:456215"/>
        <dbReference type="EC" id="6.1.1.4"/>
    </reaction>
</comment>
<dbReference type="Pfam" id="PF09334">
    <property type="entry name" value="tRNA-synt_1g"/>
    <property type="match status" value="1"/>
</dbReference>
<dbReference type="Proteomes" id="UP000005439">
    <property type="component" value="Chromosome"/>
</dbReference>
<dbReference type="InterPro" id="IPR015413">
    <property type="entry name" value="Methionyl/Leucyl_tRNA_Synth"/>
</dbReference>
<dbReference type="KEGG" id="sap:Sulac_2973"/>
<dbReference type="InterPro" id="IPR009080">
    <property type="entry name" value="tRNAsynth_Ia_anticodon-bd"/>
</dbReference>
<keyword evidence="5 9" id="KW-0067">ATP-binding</keyword>
<dbReference type="GO" id="GO:0002161">
    <property type="term" value="F:aminoacyl-tRNA deacylase activity"/>
    <property type="evidence" value="ECO:0007669"/>
    <property type="project" value="InterPro"/>
</dbReference>
<feature type="domain" description="Leucyl-tRNA synthetase editing" evidence="14">
    <location>
        <begin position="231"/>
        <end position="413"/>
    </location>
</feature>
<accession>G8U092</accession>
<evidence type="ECO:0000256" key="4">
    <source>
        <dbReference type="ARBA" id="ARBA00022741"/>
    </source>
</evidence>
<dbReference type="Gene3D" id="3.40.50.620">
    <property type="entry name" value="HUPs"/>
    <property type="match status" value="2"/>
</dbReference>
<dbReference type="InterPro" id="IPR014729">
    <property type="entry name" value="Rossmann-like_a/b/a_fold"/>
</dbReference>
<dbReference type="STRING" id="679936.Sulac_2973"/>
<dbReference type="SUPFAM" id="SSF52374">
    <property type="entry name" value="Nucleotidylyl transferase"/>
    <property type="match status" value="1"/>
</dbReference>
<keyword evidence="4 9" id="KW-0547">Nucleotide-binding</keyword>
<keyword evidence="6 9" id="KW-0648">Protein biosynthesis</keyword>
<dbReference type="Pfam" id="PF00133">
    <property type="entry name" value="tRNA-synt_1"/>
    <property type="match status" value="1"/>
</dbReference>
<dbReference type="CDD" id="cd07958">
    <property type="entry name" value="Anticodon_Ia_Leu_BEm"/>
    <property type="match status" value="1"/>
</dbReference>
<evidence type="ECO:0000256" key="6">
    <source>
        <dbReference type="ARBA" id="ARBA00022917"/>
    </source>
</evidence>
<dbReference type="PANTHER" id="PTHR43740:SF2">
    <property type="entry name" value="LEUCINE--TRNA LIGASE, MITOCHONDRIAL"/>
    <property type="match status" value="1"/>
</dbReference>
<evidence type="ECO:0000313" key="15">
    <source>
        <dbReference type="EMBL" id="AEW06434.1"/>
    </source>
</evidence>
<dbReference type="Pfam" id="PF08264">
    <property type="entry name" value="Anticodon_1"/>
    <property type="match status" value="1"/>
</dbReference>
<dbReference type="EC" id="6.1.1.4" evidence="9"/>
<dbReference type="GO" id="GO:0005829">
    <property type="term" value="C:cytosol"/>
    <property type="evidence" value="ECO:0007669"/>
    <property type="project" value="TreeGrafter"/>
</dbReference>
<dbReference type="GO" id="GO:0004823">
    <property type="term" value="F:leucine-tRNA ligase activity"/>
    <property type="evidence" value="ECO:0007669"/>
    <property type="project" value="UniProtKB-UniRule"/>
</dbReference>
<gene>
    <name evidence="9" type="primary">leuS</name>
    <name evidence="15" type="ordered locus">Sulac_2973</name>
</gene>
<feature type="binding site" evidence="9">
    <location>
        <position position="590"/>
    </location>
    <ligand>
        <name>ATP</name>
        <dbReference type="ChEBI" id="CHEBI:30616"/>
    </ligand>
</feature>
<dbReference type="EMBL" id="CP003179">
    <property type="protein sequence ID" value="AEW06434.1"/>
    <property type="molecule type" value="Genomic_DNA"/>
</dbReference>
<dbReference type="SUPFAM" id="SSF50677">
    <property type="entry name" value="ValRS/IleRS/LeuRS editing domain"/>
    <property type="match status" value="1"/>
</dbReference>
<dbReference type="InterPro" id="IPR009008">
    <property type="entry name" value="Val/Leu/Ile-tRNA-synth_edit"/>
</dbReference>
<dbReference type="HOGENOM" id="CLU_004427_0_0_9"/>
<keyword evidence="16" id="KW-1185">Reference proteome</keyword>
<feature type="short sequence motif" description="'KMSKS' region" evidence="9">
    <location>
        <begin position="587"/>
        <end position="591"/>
    </location>
</feature>
<comment type="similarity">
    <text evidence="1 9 10">Belongs to the class-I aminoacyl-tRNA synthetase family.</text>
</comment>
<sequence>MQTESGTTGRLERDHYDVKSVERFWQERWEKDALYRTRPDDRQKFYCLEQFPYPSGHLHMGHVRVYTLGDVIARYRRMRGYSVLHPMGWDAFGLPAENAAIKNGIPPKISTLNNIDYMRQQMRQMGLSFDWSREVTTCLPDYYRFTQELFLLFYERGLAYQKAGAVNWCPSCETVLANEQVEDGRCWRCDSVVTKRDLTQWYFRITEYADRLLEGLDRVDWPNEIKAQQIHWIGKSEGAEVHFPVQGLDDVIRVFTTRPDTLYGATYVVLAPEHPLVEKLVQNRPEQNQVREFVAAERVRSDIERTSETTEKRGVFTGAYALHPLTGEALPIWVANYVLVDYGTGAVMGVPAHDVRDYHYATKYELPIRPVIQPTDGQSADLPYVEPGVLINSGSFSGLASTEAKGAISRHLESIGRGKPRITYRMRDWLISRQRYWGAPIPMIHCPHCGVVPVPKRDLPVLLPENVVFTGRGASPLAQVEDWVNTECPVCHGPARRETDTMDTFVDSSWYYFRYTSPEAQDRPFDFEQANYWMPVDEYVGGKEHAVLHLLYSRFFTKVLYDAGWVAVDEPFKRLLAQGMVVYQGAKMSKSKGNTLSPEEILREWGTDATRLFMLFAAPPEKDFEWSQQGVEGTFRFLQRVYRLVTRPFADARASSPEAEERVQRANARAIKKVTEDLGDRRAFNTAVSALMELTNALYQDIEQVSPELRQHVLESLVLLLAPMAPHLAEELWHHLGHTESVHLAAWPDYDPKWLEERQIEIALQVNGKVRGRMVITPDWDETRIREEALQYLQAQIEGRRVVKTIVIPTRLVNVVVA</sequence>
<dbReference type="HAMAP" id="MF_00049_B">
    <property type="entry name" value="Leu_tRNA_synth_B"/>
    <property type="match status" value="1"/>
</dbReference>
<dbReference type="PANTHER" id="PTHR43740">
    <property type="entry name" value="LEUCYL-TRNA SYNTHETASE"/>
    <property type="match status" value="1"/>
</dbReference>
<dbReference type="InterPro" id="IPR025709">
    <property type="entry name" value="Leu_tRNA-synth_edit"/>
</dbReference>
<dbReference type="PROSITE" id="PS00178">
    <property type="entry name" value="AA_TRNA_LIGASE_I"/>
    <property type="match status" value="1"/>
</dbReference>
<keyword evidence="2 9" id="KW-0963">Cytoplasm</keyword>
<evidence type="ECO:0000256" key="5">
    <source>
        <dbReference type="ARBA" id="ARBA00022840"/>
    </source>
</evidence>
<feature type="domain" description="Aminoacyl-tRNA synthetase class Ia" evidence="11">
    <location>
        <begin position="426"/>
        <end position="627"/>
    </location>
</feature>
<evidence type="ECO:0000259" key="14">
    <source>
        <dbReference type="Pfam" id="PF13603"/>
    </source>
</evidence>
<evidence type="ECO:0000256" key="7">
    <source>
        <dbReference type="ARBA" id="ARBA00023146"/>
    </source>
</evidence>
<keyword evidence="3 9" id="KW-0436">Ligase</keyword>
<evidence type="ECO:0000256" key="2">
    <source>
        <dbReference type="ARBA" id="ARBA00022490"/>
    </source>
</evidence>
<dbReference type="GO" id="GO:0006429">
    <property type="term" value="P:leucyl-tRNA aminoacylation"/>
    <property type="evidence" value="ECO:0007669"/>
    <property type="project" value="UniProtKB-UniRule"/>
</dbReference>
<evidence type="ECO:0000256" key="10">
    <source>
        <dbReference type="RuleBase" id="RU363035"/>
    </source>
</evidence>
<dbReference type="NCBIfam" id="TIGR00396">
    <property type="entry name" value="leuS_bact"/>
    <property type="match status" value="1"/>
</dbReference>
<dbReference type="PATRIC" id="fig|679936.5.peg.3067"/>
<evidence type="ECO:0000256" key="1">
    <source>
        <dbReference type="ARBA" id="ARBA00005594"/>
    </source>
</evidence>
<dbReference type="InterPro" id="IPR002302">
    <property type="entry name" value="Leu-tRNA-ligase"/>
</dbReference>
<dbReference type="GO" id="GO:0005524">
    <property type="term" value="F:ATP binding"/>
    <property type="evidence" value="ECO:0007669"/>
    <property type="project" value="UniProtKB-UniRule"/>
</dbReference>
<evidence type="ECO:0000313" key="16">
    <source>
        <dbReference type="Proteomes" id="UP000005439"/>
    </source>
</evidence>
<evidence type="ECO:0000256" key="9">
    <source>
        <dbReference type="HAMAP-Rule" id="MF_00049"/>
    </source>
</evidence>
<evidence type="ECO:0000259" key="12">
    <source>
        <dbReference type="Pfam" id="PF08264"/>
    </source>
</evidence>
<proteinExistence type="inferred from homology"/>
<dbReference type="FunFam" id="1.10.730.10:FF:000002">
    <property type="entry name" value="Leucine--tRNA ligase"/>
    <property type="match status" value="1"/>
</dbReference>
<comment type="subcellular location">
    <subcellularLocation>
        <location evidence="9">Cytoplasm</location>
    </subcellularLocation>
</comment>
<feature type="domain" description="Methionyl/Valyl/Leucyl/Isoleucyl-tRNA synthetase anticodon-binding" evidence="12">
    <location>
        <begin position="669"/>
        <end position="782"/>
    </location>
</feature>
<evidence type="ECO:0000259" key="13">
    <source>
        <dbReference type="Pfam" id="PF09334"/>
    </source>
</evidence>
<dbReference type="FunFam" id="3.40.50.620:FF:000003">
    <property type="entry name" value="Leucine--tRNA ligase"/>
    <property type="match status" value="1"/>
</dbReference>
<name>G8U092_SULAD</name>
<dbReference type="CDD" id="cd00812">
    <property type="entry name" value="LeuRS_core"/>
    <property type="match status" value="1"/>
</dbReference>
<organism evidence="15 16">
    <name type="scientific">Sulfobacillus acidophilus (strain ATCC 700253 / DSM 10332 / NAL)</name>
    <dbReference type="NCBI Taxonomy" id="679936"/>
    <lineage>
        <taxon>Bacteria</taxon>
        <taxon>Bacillati</taxon>
        <taxon>Bacillota</taxon>
        <taxon>Clostridia</taxon>
        <taxon>Eubacteriales</taxon>
        <taxon>Clostridiales Family XVII. Incertae Sedis</taxon>
        <taxon>Sulfobacillus</taxon>
    </lineage>
</organism>
<dbReference type="Gene3D" id="1.10.730.10">
    <property type="entry name" value="Isoleucyl-tRNA Synthetase, Domain 1"/>
    <property type="match status" value="1"/>
</dbReference>
<evidence type="ECO:0000256" key="8">
    <source>
        <dbReference type="ARBA" id="ARBA00047469"/>
    </source>
</evidence>
<evidence type="ECO:0000256" key="3">
    <source>
        <dbReference type="ARBA" id="ARBA00022598"/>
    </source>
</evidence>
<dbReference type="AlphaFoldDB" id="G8U092"/>
<dbReference type="SUPFAM" id="SSF47323">
    <property type="entry name" value="Anticodon-binding domain of a subclass of class I aminoacyl-tRNA synthetases"/>
    <property type="match status" value="1"/>
</dbReference>
<dbReference type="Gene3D" id="3.10.20.590">
    <property type="match status" value="1"/>
</dbReference>
<evidence type="ECO:0000259" key="11">
    <source>
        <dbReference type="Pfam" id="PF00133"/>
    </source>
</evidence>